<evidence type="ECO:0000313" key="3">
    <source>
        <dbReference type="Proteomes" id="UP000051638"/>
    </source>
</evidence>
<dbReference type="Gene3D" id="1.10.260.40">
    <property type="entry name" value="lambda repressor-like DNA-binding domains"/>
    <property type="match status" value="1"/>
</dbReference>
<organism evidence="2 3">
    <name type="scientific">Loigolactobacillus rennini DSM 20253</name>
    <dbReference type="NCBI Taxonomy" id="1423796"/>
    <lineage>
        <taxon>Bacteria</taxon>
        <taxon>Bacillati</taxon>
        <taxon>Bacillota</taxon>
        <taxon>Bacilli</taxon>
        <taxon>Lactobacillales</taxon>
        <taxon>Lactobacillaceae</taxon>
        <taxon>Loigolactobacillus</taxon>
    </lineage>
</organism>
<dbReference type="AlphaFoldDB" id="A0A0R2CNW4"/>
<dbReference type="STRING" id="1423796.FC24_GL000463"/>
<dbReference type="PROSITE" id="PS50943">
    <property type="entry name" value="HTH_CROC1"/>
    <property type="match status" value="1"/>
</dbReference>
<evidence type="ECO:0000313" key="2">
    <source>
        <dbReference type="EMBL" id="KRM93374.1"/>
    </source>
</evidence>
<gene>
    <name evidence="2" type="ORF">FC24_GL000463</name>
</gene>
<protein>
    <recommendedName>
        <fullName evidence="1">HTH cro/C1-type domain-containing protein</fullName>
    </recommendedName>
</protein>
<dbReference type="SMART" id="SM00530">
    <property type="entry name" value="HTH_XRE"/>
    <property type="match status" value="1"/>
</dbReference>
<proteinExistence type="predicted"/>
<dbReference type="Proteomes" id="UP000051638">
    <property type="component" value="Unassembled WGS sequence"/>
</dbReference>
<dbReference type="InterPro" id="IPR001387">
    <property type="entry name" value="Cro/C1-type_HTH"/>
</dbReference>
<dbReference type="GO" id="GO:0003677">
    <property type="term" value="F:DNA binding"/>
    <property type="evidence" value="ECO:0007669"/>
    <property type="project" value="InterPro"/>
</dbReference>
<dbReference type="SUPFAM" id="SSF47413">
    <property type="entry name" value="lambda repressor-like DNA-binding domains"/>
    <property type="match status" value="1"/>
</dbReference>
<evidence type="ECO:0000259" key="1">
    <source>
        <dbReference type="PROSITE" id="PS50943"/>
    </source>
</evidence>
<comment type="caution">
    <text evidence="2">The sequence shown here is derived from an EMBL/GenBank/DDBJ whole genome shotgun (WGS) entry which is preliminary data.</text>
</comment>
<dbReference type="CDD" id="cd00093">
    <property type="entry name" value="HTH_XRE"/>
    <property type="match status" value="1"/>
</dbReference>
<dbReference type="PATRIC" id="fig|1423796.3.peg.476"/>
<dbReference type="EMBL" id="AYYI01000096">
    <property type="protein sequence ID" value="KRM93374.1"/>
    <property type="molecule type" value="Genomic_DNA"/>
</dbReference>
<sequence length="98" mass="11027">MANKRALSLQKVAEKAGLGINSIYGWKKRDPSISRLSKVANVLDVSVDYLLGKTDNPSSDNTEEKKVDIEDEHVIMTYQGKPIPKEDMEIIKRLLRGK</sequence>
<accession>A0A0R2CNW4</accession>
<feature type="domain" description="HTH cro/C1-type" evidence="1">
    <location>
        <begin position="3"/>
        <end position="50"/>
    </location>
</feature>
<keyword evidence="3" id="KW-1185">Reference proteome</keyword>
<dbReference type="InterPro" id="IPR010982">
    <property type="entry name" value="Lambda_DNA-bd_dom_sf"/>
</dbReference>
<name>A0A0R2CNW4_9LACO</name>
<reference evidence="2 3" key="1">
    <citation type="journal article" date="2015" name="Genome Announc.">
        <title>Expanding the biotechnology potential of lactobacilli through comparative genomics of 213 strains and associated genera.</title>
        <authorList>
            <person name="Sun Z."/>
            <person name="Harris H.M."/>
            <person name="McCann A."/>
            <person name="Guo C."/>
            <person name="Argimon S."/>
            <person name="Zhang W."/>
            <person name="Yang X."/>
            <person name="Jeffery I.B."/>
            <person name="Cooney J.C."/>
            <person name="Kagawa T.F."/>
            <person name="Liu W."/>
            <person name="Song Y."/>
            <person name="Salvetti E."/>
            <person name="Wrobel A."/>
            <person name="Rasinkangas P."/>
            <person name="Parkhill J."/>
            <person name="Rea M.C."/>
            <person name="O'Sullivan O."/>
            <person name="Ritari J."/>
            <person name="Douillard F.P."/>
            <person name="Paul Ross R."/>
            <person name="Yang R."/>
            <person name="Briner A.E."/>
            <person name="Felis G.E."/>
            <person name="de Vos W.M."/>
            <person name="Barrangou R."/>
            <person name="Klaenhammer T.R."/>
            <person name="Caufield P.W."/>
            <person name="Cui Y."/>
            <person name="Zhang H."/>
            <person name="O'Toole P.W."/>
        </authorList>
    </citation>
    <scope>NUCLEOTIDE SEQUENCE [LARGE SCALE GENOMIC DNA]</scope>
    <source>
        <strain evidence="2 3">DSM 20253</strain>
    </source>
</reference>
<dbReference type="Pfam" id="PF01381">
    <property type="entry name" value="HTH_3"/>
    <property type="match status" value="1"/>
</dbReference>